<evidence type="ECO:0000256" key="1">
    <source>
        <dbReference type="SAM" id="MobiDB-lite"/>
    </source>
</evidence>
<feature type="compositionally biased region" description="Basic residues" evidence="1">
    <location>
        <begin position="56"/>
        <end position="72"/>
    </location>
</feature>
<dbReference type="RefSeq" id="WP_076170208.1">
    <property type="nucleotide sequence ID" value="NZ_MRTP01000003.1"/>
</dbReference>
<gene>
    <name evidence="2" type="ORF">BK138_13995</name>
</gene>
<sequence>MASGDELVKYITERVVSYMETPKEERRKQKYKEPWTVKWFGMIPFGLSQWGGRTADKRHPKRRKIKMRNLHD</sequence>
<keyword evidence="3" id="KW-1185">Reference proteome</keyword>
<dbReference type="AlphaFoldDB" id="A0A1R1ERE8"/>
<dbReference type="EMBL" id="MRTP01000003">
    <property type="protein sequence ID" value="OMF54302.1"/>
    <property type="molecule type" value="Genomic_DNA"/>
</dbReference>
<name>A0A1R1ERE8_9BACL</name>
<feature type="region of interest" description="Disordered" evidence="1">
    <location>
        <begin position="51"/>
        <end position="72"/>
    </location>
</feature>
<accession>A0A1R1ERE8</accession>
<dbReference type="Proteomes" id="UP000187172">
    <property type="component" value="Unassembled WGS sequence"/>
</dbReference>
<evidence type="ECO:0000313" key="3">
    <source>
        <dbReference type="Proteomes" id="UP000187172"/>
    </source>
</evidence>
<dbReference type="InterPro" id="IPR025622">
    <property type="entry name" value="YqzE"/>
</dbReference>
<dbReference type="Pfam" id="PF14038">
    <property type="entry name" value="YqzE"/>
    <property type="match status" value="1"/>
</dbReference>
<comment type="caution">
    <text evidence="2">The sequence shown here is derived from an EMBL/GenBank/DDBJ whole genome shotgun (WGS) entry which is preliminary data.</text>
</comment>
<proteinExistence type="predicted"/>
<dbReference type="STRING" id="297318.BK138_13995"/>
<reference evidence="2 3" key="1">
    <citation type="submission" date="2016-11" db="EMBL/GenBank/DDBJ databases">
        <title>Paenibacillus species isolates.</title>
        <authorList>
            <person name="Beno S.M."/>
        </authorList>
    </citation>
    <scope>NUCLEOTIDE SEQUENCE [LARGE SCALE GENOMIC DNA]</scope>
    <source>
        <strain evidence="2 3">FSL R5-0378</strain>
    </source>
</reference>
<protein>
    <submittedName>
        <fullName evidence="2">YqzE family protein</fullName>
    </submittedName>
</protein>
<evidence type="ECO:0000313" key="2">
    <source>
        <dbReference type="EMBL" id="OMF54302.1"/>
    </source>
</evidence>
<organism evidence="2 3">
    <name type="scientific">Paenibacillus rhizosphaerae</name>
    <dbReference type="NCBI Taxonomy" id="297318"/>
    <lineage>
        <taxon>Bacteria</taxon>
        <taxon>Bacillati</taxon>
        <taxon>Bacillota</taxon>
        <taxon>Bacilli</taxon>
        <taxon>Bacillales</taxon>
        <taxon>Paenibacillaceae</taxon>
        <taxon>Paenibacillus</taxon>
    </lineage>
</organism>